<keyword evidence="4" id="KW-1185">Reference proteome</keyword>
<evidence type="ECO:0000313" key="4">
    <source>
        <dbReference type="Proteomes" id="UP000717634"/>
    </source>
</evidence>
<evidence type="ECO:0008006" key="5">
    <source>
        <dbReference type="Google" id="ProtNLM"/>
    </source>
</evidence>
<keyword evidence="2" id="KW-0732">Signal</keyword>
<dbReference type="Proteomes" id="UP000717634">
    <property type="component" value="Unassembled WGS sequence"/>
</dbReference>
<feature type="chain" id="PRO_5045539367" description="Capsule assembly Wzi family protein" evidence="2">
    <location>
        <begin position="21"/>
        <end position="671"/>
    </location>
</feature>
<protein>
    <recommendedName>
        <fullName evidence="5">Capsule assembly Wzi family protein</fullName>
    </recommendedName>
</protein>
<feature type="region of interest" description="Disordered" evidence="1">
    <location>
        <begin position="55"/>
        <end position="89"/>
    </location>
</feature>
<organism evidence="3 4">
    <name type="scientific">Hymenobacter artigasi</name>
    <dbReference type="NCBI Taxonomy" id="2719616"/>
    <lineage>
        <taxon>Bacteria</taxon>
        <taxon>Pseudomonadati</taxon>
        <taxon>Bacteroidota</taxon>
        <taxon>Cytophagia</taxon>
        <taxon>Cytophagales</taxon>
        <taxon>Hymenobacteraceae</taxon>
        <taxon>Hymenobacter</taxon>
    </lineage>
</organism>
<dbReference type="InterPro" id="IPR038636">
    <property type="entry name" value="Wzi_sf"/>
</dbReference>
<evidence type="ECO:0000256" key="1">
    <source>
        <dbReference type="SAM" id="MobiDB-lite"/>
    </source>
</evidence>
<evidence type="ECO:0000256" key="2">
    <source>
        <dbReference type="SAM" id="SignalP"/>
    </source>
</evidence>
<sequence>MYKSLLLTAITALLTGVAAAQTPATAPAGTSAPATATEKSPWLIFDQPLDTVAASRAKRQPRQKAGRSAAAPRAARTATPHSARVSRNGFEATQGATYVPLDQDIYRLIDRYAIKFGSDSLHDPHTSVRPYTRAGVAHLGERMLSGDSDTTVQVGANLSRSDRFNAQYLLKDNWANSAQGADLNQSARPFLNYFYRDQTDFYHVDNPDFTLRVNPVALLAIGKDNKNTDGATYVNTRGVQVEGTIDQRLGFYAFLADNQQGVPQYVRNRVERDTIVPHEGYFKPYKAAVLGQNNQYDFFSARGYVTYAATKHINVQLGHDRNFIGNGYRSLILSDYSAPYFFLKLNTRIWKFNYQNLFAELAAQKRNADQVYPKKYLALHHLSLDVTNNFNIGVFESVVAGSASNRFELQYLNPVIFYRAIEQNVGSPDNAMLGLDFKWNILHTAQLYGQVVLDEFKLSEIRSGNGWWSNKQAVQVGAKYIDVAGIRNLDLQAEVNYIRPYTYQHVSYYTAYTNYQQPLAHPMGANLTEVLGVLSYQPLPRLNLVAKAIYTEQGLDYGYNAAGNIITTGPLSTDAPGTPIATGTLANYGGNPLVPYNSHPMDFNNRTGQGNKSRLLHTDFTATYQPRLNLFLDAKLIARHQTYSLTPALNGNEVYASLAVRWNIAQRLHEF</sequence>
<feature type="compositionally biased region" description="Basic residues" evidence="1">
    <location>
        <begin position="56"/>
        <end position="65"/>
    </location>
</feature>
<name>A0ABX1HB53_9BACT</name>
<reference evidence="3 4" key="1">
    <citation type="submission" date="2020-03" db="EMBL/GenBank/DDBJ databases">
        <title>Genomic Encyclopedia of Type Strains, Phase IV (KMG-V): Genome sequencing to study the core and pangenomes of soil and plant-associated prokaryotes.</title>
        <authorList>
            <person name="Whitman W."/>
        </authorList>
    </citation>
    <scope>NUCLEOTIDE SEQUENCE [LARGE SCALE GENOMIC DNA]</scope>
    <source>
        <strain evidence="3 4">1B</strain>
    </source>
</reference>
<evidence type="ECO:0000313" key="3">
    <source>
        <dbReference type="EMBL" id="NKI87438.1"/>
    </source>
</evidence>
<dbReference type="Pfam" id="PF14052">
    <property type="entry name" value="Caps_assemb_Wzi"/>
    <property type="match status" value="1"/>
</dbReference>
<feature type="signal peptide" evidence="2">
    <location>
        <begin position="1"/>
        <end position="20"/>
    </location>
</feature>
<accession>A0ABX1HB53</accession>
<dbReference type="Gene3D" id="2.40.160.130">
    <property type="entry name" value="Capsule assembly protein Wzi"/>
    <property type="match status" value="1"/>
</dbReference>
<feature type="compositionally biased region" description="Low complexity" evidence="1">
    <location>
        <begin position="66"/>
        <end position="83"/>
    </location>
</feature>
<proteinExistence type="predicted"/>
<dbReference type="InterPro" id="IPR026950">
    <property type="entry name" value="Caps_assemb_Wzi"/>
</dbReference>
<dbReference type="RefSeq" id="WP_168671115.1">
    <property type="nucleotide sequence ID" value="NZ_JAAVTK010000001.1"/>
</dbReference>
<gene>
    <name evidence="3" type="ORF">HBN54_000017</name>
</gene>
<comment type="caution">
    <text evidence="3">The sequence shown here is derived from an EMBL/GenBank/DDBJ whole genome shotgun (WGS) entry which is preliminary data.</text>
</comment>
<dbReference type="EMBL" id="JAAVTK010000001">
    <property type="protein sequence ID" value="NKI87438.1"/>
    <property type="molecule type" value="Genomic_DNA"/>
</dbReference>